<evidence type="ECO:0000313" key="2">
    <source>
        <dbReference type="Proteomes" id="UP000269396"/>
    </source>
</evidence>
<dbReference type="EMBL" id="UZAL01038903">
    <property type="protein sequence ID" value="VDP74514.1"/>
    <property type="molecule type" value="Genomic_DNA"/>
</dbReference>
<sequence length="34" mass="3965">MFEIHLNLVHQSLAKSSYATVQHNWNFLGYLTDS</sequence>
<dbReference type="AlphaFoldDB" id="A0A183PT55"/>
<reference evidence="1 2" key="1">
    <citation type="submission" date="2018-11" db="EMBL/GenBank/DDBJ databases">
        <authorList>
            <consortium name="Pathogen Informatics"/>
        </authorList>
    </citation>
    <scope>NUCLEOTIDE SEQUENCE [LARGE SCALE GENOMIC DNA]</scope>
    <source>
        <strain>Denwood</strain>
        <strain evidence="2">Zambia</strain>
    </source>
</reference>
<gene>
    <name evidence="1" type="ORF">SMTD_LOCUS17541</name>
</gene>
<organism evidence="1 2">
    <name type="scientific">Schistosoma mattheei</name>
    <dbReference type="NCBI Taxonomy" id="31246"/>
    <lineage>
        <taxon>Eukaryota</taxon>
        <taxon>Metazoa</taxon>
        <taxon>Spiralia</taxon>
        <taxon>Lophotrochozoa</taxon>
        <taxon>Platyhelminthes</taxon>
        <taxon>Trematoda</taxon>
        <taxon>Digenea</taxon>
        <taxon>Strigeidida</taxon>
        <taxon>Schistosomatoidea</taxon>
        <taxon>Schistosomatidae</taxon>
        <taxon>Schistosoma</taxon>
    </lineage>
</organism>
<proteinExistence type="predicted"/>
<accession>A0A183PT55</accession>
<dbReference type="Proteomes" id="UP000269396">
    <property type="component" value="Unassembled WGS sequence"/>
</dbReference>
<evidence type="ECO:0000313" key="1">
    <source>
        <dbReference type="EMBL" id="VDP74514.1"/>
    </source>
</evidence>
<protein>
    <submittedName>
        <fullName evidence="1">Uncharacterized protein</fullName>
    </submittedName>
</protein>
<keyword evidence="2" id="KW-1185">Reference proteome</keyword>
<name>A0A183PT55_9TREM</name>